<feature type="compositionally biased region" description="Basic and acidic residues" evidence="1">
    <location>
        <begin position="71"/>
        <end position="85"/>
    </location>
</feature>
<feature type="region of interest" description="Disordered" evidence="1">
    <location>
        <begin position="38"/>
        <end position="134"/>
    </location>
</feature>
<dbReference type="Proteomes" id="UP000019812">
    <property type="component" value="Unassembled WGS sequence"/>
</dbReference>
<feature type="compositionally biased region" description="Basic and acidic residues" evidence="1">
    <location>
        <begin position="38"/>
        <end position="61"/>
    </location>
</feature>
<sequence length="151" mass="16832">MGRVTKTPWRARHEAGKIDDIRNDFGSQPVACKDPLQKCRRGDSQRCPGEHAEYVSRRSGKESIGIPSPVVDDHRRAAQTSDDHRRSGKQMPGPAGVGKNMHHARAPSRLPKLQQIRQQTKTGAQHRQMTHPGWSIGRVGAYQFDIQAVSP</sequence>
<evidence type="ECO:0000313" key="3">
    <source>
        <dbReference type="Proteomes" id="UP000019812"/>
    </source>
</evidence>
<accession>A0A084XWP8</accession>
<evidence type="ECO:0000256" key="1">
    <source>
        <dbReference type="SAM" id="MobiDB-lite"/>
    </source>
</evidence>
<reference evidence="2 3" key="1">
    <citation type="submission" date="2014-07" db="EMBL/GenBank/DDBJ databases">
        <title>Expanding our view of genomic diversity in Candidatus Accumulibacter clades.</title>
        <authorList>
            <person name="Skennerton C.T."/>
            <person name="Barr J.J."/>
            <person name="Slater F.R."/>
            <person name="Bond P.L."/>
            <person name="Tyson G.W."/>
        </authorList>
    </citation>
    <scope>NUCLEOTIDE SEQUENCE [LARGE SCALE GENOMIC DNA]</scope>
    <source>
        <strain evidence="3">SK-01</strain>
    </source>
</reference>
<name>A0A084XWP8_9PROT</name>
<feature type="compositionally biased region" description="Polar residues" evidence="1">
    <location>
        <begin position="115"/>
        <end position="127"/>
    </location>
</feature>
<evidence type="ECO:0000313" key="2">
    <source>
        <dbReference type="EMBL" id="KFB66892.1"/>
    </source>
</evidence>
<protein>
    <submittedName>
        <fullName evidence="2">Uncharacterized protein</fullName>
    </submittedName>
</protein>
<proteinExistence type="predicted"/>
<gene>
    <name evidence="2" type="ORF">CAPSK01_003831</name>
</gene>
<dbReference type="EMBL" id="JDSS02000037">
    <property type="protein sequence ID" value="KFB66892.1"/>
    <property type="molecule type" value="Genomic_DNA"/>
</dbReference>
<comment type="caution">
    <text evidence="2">The sequence shown here is derived from an EMBL/GenBank/DDBJ whole genome shotgun (WGS) entry which is preliminary data.</text>
</comment>
<dbReference type="AlphaFoldDB" id="A0A084XWP8"/>
<organism evidence="2 3">
    <name type="scientific">Candidatus Accumulibacter vicinus</name>
    <dbReference type="NCBI Taxonomy" id="2954382"/>
    <lineage>
        <taxon>Bacteria</taxon>
        <taxon>Pseudomonadati</taxon>
        <taxon>Pseudomonadota</taxon>
        <taxon>Betaproteobacteria</taxon>
        <taxon>Candidatus Accumulibacter</taxon>
    </lineage>
</organism>